<evidence type="ECO:0000256" key="6">
    <source>
        <dbReference type="ARBA" id="ARBA00022490"/>
    </source>
</evidence>
<dbReference type="Gene3D" id="3.40.50.300">
    <property type="entry name" value="P-loop containing nucleotide triphosphate hydrolases"/>
    <property type="match status" value="2"/>
</dbReference>
<keyword evidence="7 16" id="KW-0479">Metal-binding</keyword>
<dbReference type="InterPro" id="IPR027417">
    <property type="entry name" value="P-loop_NTPase"/>
</dbReference>
<evidence type="ECO:0000256" key="16">
    <source>
        <dbReference type="RuleBase" id="RU367045"/>
    </source>
</evidence>
<dbReference type="Pfam" id="PF02933">
    <property type="entry name" value="CDC48_2"/>
    <property type="match status" value="1"/>
</dbReference>
<feature type="domain" description="CDC48 N-terminal subdomain" evidence="19">
    <location>
        <begin position="2"/>
        <end position="82"/>
    </location>
</feature>
<name>A0A8C5AWC2_GADMO</name>
<evidence type="ECO:0000256" key="10">
    <source>
        <dbReference type="ARBA" id="ARBA00022801"/>
    </source>
</evidence>
<dbReference type="SUPFAM" id="SSF54585">
    <property type="entry name" value="Cdc48 domain 2-like"/>
    <property type="match status" value="1"/>
</dbReference>
<comment type="catalytic activity">
    <reaction evidence="15 16">
        <text>ATP + H2O = ADP + phosphate + H(+)</text>
        <dbReference type="Rhea" id="RHEA:13065"/>
        <dbReference type="ChEBI" id="CHEBI:15377"/>
        <dbReference type="ChEBI" id="CHEBI:15378"/>
        <dbReference type="ChEBI" id="CHEBI:30616"/>
        <dbReference type="ChEBI" id="CHEBI:43474"/>
        <dbReference type="ChEBI" id="CHEBI:456216"/>
        <dbReference type="EC" id="3.6.4.6"/>
    </reaction>
</comment>
<evidence type="ECO:0000259" key="18">
    <source>
        <dbReference type="SMART" id="SM01072"/>
    </source>
</evidence>
<feature type="domain" description="AAA+ ATPase" evidence="17">
    <location>
        <begin position="531"/>
        <end position="667"/>
    </location>
</feature>
<keyword evidence="6 16" id="KW-0963">Cytoplasm</keyword>
<dbReference type="InterPro" id="IPR003338">
    <property type="entry name" value="CDC4_N-term_subdom"/>
</dbReference>
<evidence type="ECO:0000256" key="14">
    <source>
        <dbReference type="ARBA" id="ARBA00046527"/>
    </source>
</evidence>
<dbReference type="InterPro" id="IPR029067">
    <property type="entry name" value="CDC48_domain_2-like_sf"/>
</dbReference>
<keyword evidence="9 16" id="KW-0547">Nucleotide-binding</keyword>
<dbReference type="GO" id="GO:0005524">
    <property type="term" value="F:ATP binding"/>
    <property type="evidence" value="ECO:0007669"/>
    <property type="project" value="UniProtKB-UniRule"/>
</dbReference>
<dbReference type="AlphaFoldDB" id="A0A8C5AWC2"/>
<comment type="subunit">
    <text evidence="14">Homohexamer. Interacts with GABARAP and GABARAPL2. Interacts with GRIA2. Interacts with PLK2, leading to disrupt the interaction with GRIA2. Interacts with MUSK; may regulate MUSK endocytosis and activity. Interacts with CDK16.</text>
</comment>
<keyword evidence="5 16" id="KW-0813">Transport</keyword>
<evidence type="ECO:0000256" key="12">
    <source>
        <dbReference type="ARBA" id="ARBA00022842"/>
    </source>
</evidence>
<dbReference type="GO" id="GO:0016887">
    <property type="term" value="F:ATP hydrolysis activity"/>
    <property type="evidence" value="ECO:0007669"/>
    <property type="project" value="InterPro"/>
</dbReference>
<evidence type="ECO:0000256" key="13">
    <source>
        <dbReference type="ARBA" id="ARBA00022927"/>
    </source>
</evidence>
<dbReference type="GO" id="GO:0006891">
    <property type="term" value="P:intra-Golgi vesicle-mediated transport"/>
    <property type="evidence" value="ECO:0007669"/>
    <property type="project" value="TreeGrafter"/>
</dbReference>
<dbReference type="GO" id="GO:0043001">
    <property type="term" value="P:Golgi to plasma membrane protein transport"/>
    <property type="evidence" value="ECO:0007669"/>
    <property type="project" value="TreeGrafter"/>
</dbReference>
<feature type="domain" description="AAA+ ATPase" evidence="17">
    <location>
        <begin position="248"/>
        <end position="395"/>
    </location>
</feature>
<dbReference type="EC" id="3.6.4.6" evidence="3 16"/>
<dbReference type="InterPro" id="IPR004201">
    <property type="entry name" value="Cdc48_dom2"/>
</dbReference>
<dbReference type="GO" id="GO:0046872">
    <property type="term" value="F:metal ion binding"/>
    <property type="evidence" value="ECO:0007669"/>
    <property type="project" value="UniProtKB-UniRule"/>
</dbReference>
<evidence type="ECO:0000256" key="15">
    <source>
        <dbReference type="ARBA" id="ARBA00048883"/>
    </source>
</evidence>
<comment type="cofactor">
    <cofactor evidence="16">
        <name>Mg(2+)</name>
        <dbReference type="ChEBI" id="CHEBI:18420"/>
    </cofactor>
    <text evidence="16">Binds 1 Mg(2+) ion per subunit.</text>
</comment>
<evidence type="ECO:0000259" key="19">
    <source>
        <dbReference type="SMART" id="SM01073"/>
    </source>
</evidence>
<dbReference type="Gene3D" id="3.10.330.10">
    <property type="match status" value="1"/>
</dbReference>
<dbReference type="PANTHER" id="PTHR23078:SF3">
    <property type="entry name" value="VESICLE-FUSING ATPASE"/>
    <property type="match status" value="1"/>
</dbReference>
<dbReference type="SMART" id="SM01072">
    <property type="entry name" value="CDC48_2"/>
    <property type="match status" value="1"/>
</dbReference>
<dbReference type="Gene3D" id="2.40.40.20">
    <property type="match status" value="1"/>
</dbReference>
<reference evidence="20" key="2">
    <citation type="submission" date="2025-09" db="UniProtKB">
        <authorList>
            <consortium name="Ensembl"/>
        </authorList>
    </citation>
    <scope>IDENTIFICATION</scope>
</reference>
<evidence type="ECO:0000256" key="8">
    <source>
        <dbReference type="ARBA" id="ARBA00022737"/>
    </source>
</evidence>
<keyword evidence="16" id="KW-0931">ER-Golgi transport</keyword>
<comment type="subcellular location">
    <subcellularLocation>
        <location evidence="1 16">Cytoplasm</location>
    </subcellularLocation>
</comment>
<keyword evidence="10 16" id="KW-0378">Hydrolase</keyword>
<keyword evidence="8" id="KW-0677">Repeat</keyword>
<keyword evidence="21" id="KW-1185">Reference proteome</keyword>
<evidence type="ECO:0000256" key="1">
    <source>
        <dbReference type="ARBA" id="ARBA00004496"/>
    </source>
</evidence>
<dbReference type="GeneTree" id="ENSGT00530000064085"/>
<feature type="domain" description="CDC48" evidence="18">
    <location>
        <begin position="107"/>
        <end position="179"/>
    </location>
</feature>
<sequence length="759" mass="83824">ANMHAAKCPTDELSLSNCAVISDKEQQFEQHVSVRNVTHKYVFTLKTHPSVAVGTIAFSLPQRKWAGLSIGQDVEVTSYKFDKSRQYVGSILLEVDFLQKKNVDSSPYDSDKMAAEFLQSFSNQAFSAGQQLAFSFSDKLFALVVKNMEAMDPSILKGEGNSGKKQKIDIGLLNGNSQVIFEKAETSSVTLIGKAKTRESRQSIINPDWNFERMGIGGLDKEFSDIFRRAFASRVFPPDIVEQMGCKHVKGILLFGPPGCGKTLMARQIGNMLNAREPKIVNGPEVLNKYVGESEANIRKLFADAEEEQKRLGANSGLHIIIFDEIDAICKQRGSMAGSTGVHDTVVNQLLSKIDGVEQLNNILVIGMTNRPDLIDEALLRPGRLEVKMEIGLPDERGRVQILNIHTAKMREFKLLASDVDVKELAAETKNYSGAELEGLVRAAQSSAMNRHIKASATVEVDMEKAEKLLVHRNDFLASLNNDIKPAFGSNQEDYASYIMNGIIRWGDSVTEALSDGELLVQQTKNSERTPLVSVLLEGPPSSGKTALAAKISEDSQFPFIKICSPDKMIGHSEIAKCQAIKKIFEDAYKSQLSCVVVDDIERLLDYVPIGPRFSNLVLQALLVLLKKPPPKGRKLLIIGTTSRKDVLQEMEMLDAFSTTIHIPNISSGGQLVEALELLGSFQEDERASIAKVVKGKRLSIGIKKLLMLIEMAAQVRAGGTRVRRTYTTVQTSGRRQKHPRQTVRLASQFALIRLLCFS</sequence>
<proteinExistence type="inferred from homology"/>
<dbReference type="Pfam" id="PF02359">
    <property type="entry name" value="CDC48_N"/>
    <property type="match status" value="1"/>
</dbReference>
<dbReference type="CDD" id="cd19504">
    <property type="entry name" value="RecA-like_NSF-SEC18_r1-like"/>
    <property type="match status" value="1"/>
</dbReference>
<dbReference type="Pfam" id="PF21964">
    <property type="entry name" value="NSF_ATPase_lid"/>
    <property type="match status" value="1"/>
</dbReference>
<dbReference type="GO" id="GO:0035494">
    <property type="term" value="P:SNARE complex disassembly"/>
    <property type="evidence" value="ECO:0007669"/>
    <property type="project" value="InterPro"/>
</dbReference>
<evidence type="ECO:0000256" key="9">
    <source>
        <dbReference type="ARBA" id="ARBA00022741"/>
    </source>
</evidence>
<dbReference type="Ensembl" id="ENSGMOT00000038552.1">
    <property type="protein sequence ID" value="ENSGMOP00000037492.1"/>
    <property type="gene ID" value="ENSGMOG00000019220.2"/>
</dbReference>
<evidence type="ECO:0000313" key="21">
    <source>
        <dbReference type="Proteomes" id="UP000694546"/>
    </source>
</evidence>
<organism evidence="20 21">
    <name type="scientific">Gadus morhua</name>
    <name type="common">Atlantic cod</name>
    <dbReference type="NCBI Taxonomy" id="8049"/>
    <lineage>
        <taxon>Eukaryota</taxon>
        <taxon>Metazoa</taxon>
        <taxon>Chordata</taxon>
        <taxon>Craniata</taxon>
        <taxon>Vertebrata</taxon>
        <taxon>Euteleostomi</taxon>
        <taxon>Actinopterygii</taxon>
        <taxon>Neopterygii</taxon>
        <taxon>Teleostei</taxon>
        <taxon>Neoteleostei</taxon>
        <taxon>Acanthomorphata</taxon>
        <taxon>Zeiogadaria</taxon>
        <taxon>Gadariae</taxon>
        <taxon>Gadiformes</taxon>
        <taxon>Gadoidei</taxon>
        <taxon>Gadidae</taxon>
        <taxon>Gadus</taxon>
    </lineage>
</organism>
<dbReference type="SUPFAM" id="SSF50692">
    <property type="entry name" value="ADC-like"/>
    <property type="match status" value="1"/>
</dbReference>
<evidence type="ECO:0000256" key="11">
    <source>
        <dbReference type="ARBA" id="ARBA00022840"/>
    </source>
</evidence>
<dbReference type="SMART" id="SM01073">
    <property type="entry name" value="CDC48_N"/>
    <property type="match status" value="1"/>
</dbReference>
<dbReference type="InterPro" id="IPR039812">
    <property type="entry name" value="Vesicle-fus_ATPase"/>
</dbReference>
<dbReference type="InterPro" id="IPR003593">
    <property type="entry name" value="AAA+_ATPase"/>
</dbReference>
<dbReference type="Pfam" id="PF17862">
    <property type="entry name" value="AAA_lid_3"/>
    <property type="match status" value="1"/>
</dbReference>
<evidence type="ECO:0000256" key="2">
    <source>
        <dbReference type="ARBA" id="ARBA00006914"/>
    </source>
</evidence>
<reference evidence="20" key="1">
    <citation type="submission" date="2025-08" db="UniProtKB">
        <authorList>
            <consortium name="Ensembl"/>
        </authorList>
    </citation>
    <scope>IDENTIFICATION</scope>
</reference>
<keyword evidence="12 16" id="KW-0460">Magnesium</keyword>
<keyword evidence="13 16" id="KW-0653">Protein transport</keyword>
<dbReference type="SUPFAM" id="SSF52540">
    <property type="entry name" value="P-loop containing nucleoside triphosphate hydrolases"/>
    <property type="match status" value="2"/>
</dbReference>
<dbReference type="PANTHER" id="PTHR23078">
    <property type="entry name" value="VESICULAR-FUSION PROTEIN NSF"/>
    <property type="match status" value="1"/>
</dbReference>
<dbReference type="Pfam" id="PF00004">
    <property type="entry name" value="AAA"/>
    <property type="match status" value="2"/>
</dbReference>
<accession>A0A8C5AWC2</accession>
<evidence type="ECO:0000256" key="5">
    <source>
        <dbReference type="ARBA" id="ARBA00022448"/>
    </source>
</evidence>
<dbReference type="Gene3D" id="1.10.8.60">
    <property type="match status" value="2"/>
</dbReference>
<dbReference type="PROSITE" id="PS00674">
    <property type="entry name" value="AAA"/>
    <property type="match status" value="1"/>
</dbReference>
<dbReference type="Proteomes" id="UP000694546">
    <property type="component" value="Unassembled WGS sequence"/>
</dbReference>
<dbReference type="SMART" id="SM00382">
    <property type="entry name" value="AAA"/>
    <property type="match status" value="2"/>
</dbReference>
<comment type="similarity">
    <text evidence="2 16">Belongs to the AAA ATPase family.</text>
</comment>
<dbReference type="InterPro" id="IPR041569">
    <property type="entry name" value="AAA_lid_3"/>
</dbReference>
<dbReference type="InterPro" id="IPR054419">
    <property type="entry name" value="NSF_ATPase_lid"/>
</dbReference>
<dbReference type="InterPro" id="IPR003960">
    <property type="entry name" value="ATPase_AAA_CS"/>
</dbReference>
<evidence type="ECO:0000256" key="4">
    <source>
        <dbReference type="ARBA" id="ARBA00019912"/>
    </source>
</evidence>
<keyword evidence="11 16" id="KW-0067">ATP-binding</keyword>
<evidence type="ECO:0000256" key="3">
    <source>
        <dbReference type="ARBA" id="ARBA00012674"/>
    </source>
</evidence>
<evidence type="ECO:0000313" key="20">
    <source>
        <dbReference type="Ensembl" id="ENSGMOP00000037492.1"/>
    </source>
</evidence>
<comment type="function">
    <text evidence="16">Required for vesicle-mediated transport. Catalyzes the fusion of transport vesicles within the Golgi cisternae. Is also required for transport from the endoplasmic reticulum to the Golgi stack. Seems to function as a fusion protein required for the delivery of cargo proteins to all compartments of the Golgi stack independent of vesicle origin.</text>
</comment>
<evidence type="ECO:0000259" key="17">
    <source>
        <dbReference type="SMART" id="SM00382"/>
    </source>
</evidence>
<protein>
    <recommendedName>
        <fullName evidence="4 16">Vesicle-fusing ATPase</fullName>
        <ecNumber evidence="3 16">3.6.4.6</ecNumber>
    </recommendedName>
</protein>
<dbReference type="InterPro" id="IPR003959">
    <property type="entry name" value="ATPase_AAA_core"/>
</dbReference>
<evidence type="ECO:0000256" key="7">
    <source>
        <dbReference type="ARBA" id="ARBA00022723"/>
    </source>
</evidence>
<dbReference type="GO" id="GO:0005795">
    <property type="term" value="C:Golgi stack"/>
    <property type="evidence" value="ECO:0007669"/>
    <property type="project" value="TreeGrafter"/>
</dbReference>
<dbReference type="CDD" id="cd00009">
    <property type="entry name" value="AAA"/>
    <property type="match status" value="1"/>
</dbReference>
<dbReference type="InterPro" id="IPR009010">
    <property type="entry name" value="Asp_de-COase-like_dom_sf"/>
</dbReference>